<organism evidence="2 3">
    <name type="scientific">Demequina litorisediminis</name>
    <dbReference type="NCBI Taxonomy" id="1849022"/>
    <lineage>
        <taxon>Bacteria</taxon>
        <taxon>Bacillati</taxon>
        <taxon>Actinomycetota</taxon>
        <taxon>Actinomycetes</taxon>
        <taxon>Micrococcales</taxon>
        <taxon>Demequinaceae</taxon>
        <taxon>Demequina</taxon>
    </lineage>
</organism>
<sequence>MGTGMRLARAFVAASVATGVALGSHVAGGGSAPGPAGVAVPLALSFAVCVQLAGRAASGWRIALGVAVSQALFHVLFVMGGGTVTMDAGAHAHHLAAGSLTVADASHAAHGGAPMTLAHVVAAIVTTAALWRLDAALASAGRAIGHLLSRLATPISLTAPHAPRRAASPASPAGDPLPLVLASGLGLRGPPLR</sequence>
<protein>
    <submittedName>
        <fullName evidence="2">Uncharacterized protein</fullName>
    </submittedName>
</protein>
<feature type="transmembrane region" description="Helical" evidence="1">
    <location>
        <begin position="60"/>
        <end position="79"/>
    </location>
</feature>
<keyword evidence="1" id="KW-1133">Transmembrane helix</keyword>
<proteinExistence type="predicted"/>
<keyword evidence="3" id="KW-1185">Reference proteome</keyword>
<comment type="caution">
    <text evidence="2">The sequence shown here is derived from an EMBL/GenBank/DDBJ whole genome shotgun (WGS) entry which is preliminary data.</text>
</comment>
<evidence type="ECO:0000313" key="2">
    <source>
        <dbReference type="EMBL" id="GMA35522.1"/>
    </source>
</evidence>
<gene>
    <name evidence="2" type="ORF">GCM10025876_17260</name>
</gene>
<keyword evidence="1" id="KW-0472">Membrane</keyword>
<feature type="transmembrane region" description="Helical" evidence="1">
    <location>
        <begin position="116"/>
        <end position="133"/>
    </location>
</feature>
<evidence type="ECO:0000256" key="1">
    <source>
        <dbReference type="SAM" id="Phobius"/>
    </source>
</evidence>
<accession>A0ABQ6IEC5</accession>
<reference evidence="3" key="1">
    <citation type="journal article" date="2019" name="Int. J. Syst. Evol. Microbiol.">
        <title>The Global Catalogue of Microorganisms (GCM) 10K type strain sequencing project: providing services to taxonomists for standard genome sequencing and annotation.</title>
        <authorList>
            <consortium name="The Broad Institute Genomics Platform"/>
            <consortium name="The Broad Institute Genome Sequencing Center for Infectious Disease"/>
            <person name="Wu L."/>
            <person name="Ma J."/>
        </authorList>
    </citation>
    <scope>NUCLEOTIDE SEQUENCE [LARGE SCALE GENOMIC DNA]</scope>
    <source>
        <strain evidence="3">NBRC 112299</strain>
    </source>
</reference>
<dbReference type="Proteomes" id="UP001157125">
    <property type="component" value="Unassembled WGS sequence"/>
</dbReference>
<feature type="transmembrane region" description="Helical" evidence="1">
    <location>
        <begin position="33"/>
        <end position="53"/>
    </location>
</feature>
<dbReference type="EMBL" id="BSUN01000001">
    <property type="protein sequence ID" value="GMA35522.1"/>
    <property type="molecule type" value="Genomic_DNA"/>
</dbReference>
<name>A0ABQ6IEC5_9MICO</name>
<keyword evidence="1" id="KW-0812">Transmembrane</keyword>
<evidence type="ECO:0000313" key="3">
    <source>
        <dbReference type="Proteomes" id="UP001157125"/>
    </source>
</evidence>